<dbReference type="InterPro" id="IPR005877">
    <property type="entry name" value="YSIRK_signal_dom"/>
</dbReference>
<dbReference type="Gene3D" id="3.10.20.470">
    <property type="match status" value="2"/>
</dbReference>
<dbReference type="Pfam" id="PF04650">
    <property type="entry name" value="YSIRK_signal"/>
    <property type="match status" value="1"/>
</dbReference>
<dbReference type="EMBL" id="LR822017">
    <property type="protein sequence ID" value="CAD0136699.1"/>
    <property type="molecule type" value="Genomic_DNA"/>
</dbReference>
<feature type="compositionally biased region" description="Low complexity" evidence="5">
    <location>
        <begin position="859"/>
        <end position="872"/>
    </location>
</feature>
<organism evidence="8 9">
    <name type="scientific">Streptococcus thermophilus</name>
    <dbReference type="NCBI Taxonomy" id="1308"/>
    <lineage>
        <taxon>Bacteria</taxon>
        <taxon>Bacillati</taxon>
        <taxon>Bacillota</taxon>
        <taxon>Bacilli</taxon>
        <taxon>Lactobacillales</taxon>
        <taxon>Streptococcaceae</taxon>
        <taxon>Streptococcus</taxon>
    </lineage>
</organism>
<feature type="compositionally biased region" description="Polar residues" evidence="5">
    <location>
        <begin position="1053"/>
        <end position="1068"/>
    </location>
</feature>
<evidence type="ECO:0000256" key="2">
    <source>
        <dbReference type="ARBA" id="ARBA00022525"/>
    </source>
</evidence>
<feature type="compositionally biased region" description="Polar residues" evidence="5">
    <location>
        <begin position="76"/>
        <end position="86"/>
    </location>
</feature>
<evidence type="ECO:0000256" key="3">
    <source>
        <dbReference type="ARBA" id="ARBA00022729"/>
    </source>
</evidence>
<evidence type="ECO:0000256" key="1">
    <source>
        <dbReference type="ARBA" id="ARBA00022512"/>
    </source>
</evidence>
<accession>A0A8D6XQI9</accession>
<evidence type="ECO:0000259" key="7">
    <source>
        <dbReference type="PROSITE" id="PS50847"/>
    </source>
</evidence>
<keyword evidence="2" id="KW-0964">Secreted</keyword>
<evidence type="ECO:0000313" key="9">
    <source>
        <dbReference type="Proteomes" id="UP000509833"/>
    </source>
</evidence>
<protein>
    <submittedName>
        <fullName evidence="8">Cell surface protein</fullName>
    </submittedName>
</protein>
<keyword evidence="1" id="KW-0134">Cell wall</keyword>
<dbReference type="RefSeq" id="WP_179974322.1">
    <property type="nucleotide sequence ID" value="NZ_LR822017.1"/>
</dbReference>
<feature type="region of interest" description="Disordered" evidence="5">
    <location>
        <begin position="1002"/>
        <end position="1083"/>
    </location>
</feature>
<feature type="transmembrane region" description="Helical" evidence="6">
    <location>
        <begin position="21"/>
        <end position="42"/>
    </location>
</feature>
<evidence type="ECO:0000256" key="4">
    <source>
        <dbReference type="ARBA" id="ARBA00023088"/>
    </source>
</evidence>
<dbReference type="NCBIfam" id="TIGR01168">
    <property type="entry name" value="YSIRK_signal"/>
    <property type="match status" value="1"/>
</dbReference>
<sequence length="1109" mass="119297">MRGKQQDFRTEKYIRYGIRKFSFGAASVAIAVGLMFLGNGVVSAMEVQPAETAIITSSSNQGDKETEKAEPKSETVETVNPETVNPETEKATAVKSEVAATMAAPKATLGNTDASQADVDAQAETVSALSTSVTESNTAEFDKKQVAEKETAKVEADKKATPSEKALSVDTTTALKDPSTVTVVEPTSKSSDSAGVQAETTSASSSSATKAETTSASNSSVKADVTSAGGKQSVAQIATNVSKNDAIVTTKFAQNYGREVLAGSVTYPGFSVSDPDYPSGMWIDPDKSHYSYEWLQRKNDGNQIVLSTNRTGDGIVYVTELSPSNKVLKQYTLNQNTKVPSAVFDSTTYYNDTYYAMVESLRDPLAVKYIASKYDTGYYNKLSYMVPKLITQTTYYVDEDGKQITDSNGNPVVPYTQKGLVGQKYTTSPILINGYYATASSNSNGVMSPFGKIGASYVKDFHDGIVVTYTQTGSDGTMSASIAQNGKVQKTYTNIKPSDPAIFESVGSTTVAIKNPYIPQTSDVEYVYRKLGNWVVSNPDGSTKSIIYPNDPSDPTKIADSSVPGYPVIDFLPGYTPKDHMGTPLVPVDPDDRTKGYIPPIPSDIGKDTTITYTADSQKATVTYVVEGTGTVLHTDNLEGKSGEPIDYSTVAKLAELKALGYDLVTDGFTTATDKNFDKDTKVDQSFVVTVKPHVEPIKPVDPENPNDPNKPKPGDPIDPNNPDGPKWTEDLIKQIDTTRHVNRTITSVNEKGEEVAQKVTDKVTFTREGKINSVTGEITYGNWTAKDGDTTFDKVESPVVQGYILKDAKQKEVAATTGLTVDSKDENIEVVYTKLGSWVPKVPEGFEEPKLDKPQYPNDPTDPTKPGTPTTVIPQVPGTTPKDSNGNPLKPVDPNDPSKGYVPPTPENPTEDTVITYEKDSQKATVTYVVEGTGTVLHTDNLEGKSGEPIDYSTVAKLAELKALGYDLVTDGFTTATDKNFDKDTKVDQSFVVTVKPHVEPIKPVDPENPSKGYEIPNVPNDPTKDTPINYVPVPQPVRPTDNGDNNGNNNETPTTAAQPASPSTPQYMDGQRELPNTGTEDNASLAALGLLGVLSGFGLVARKKKED</sequence>
<gene>
    <name evidence="8" type="ORF">STHERMO_0595</name>
</gene>
<evidence type="ECO:0000313" key="8">
    <source>
        <dbReference type="EMBL" id="CAD0136699.1"/>
    </source>
</evidence>
<evidence type="ECO:0000256" key="6">
    <source>
        <dbReference type="SAM" id="Phobius"/>
    </source>
</evidence>
<proteinExistence type="predicted"/>
<dbReference type="InterPro" id="IPR041495">
    <property type="entry name" value="Mub_B2"/>
</dbReference>
<dbReference type="Proteomes" id="UP000509833">
    <property type="component" value="Chromosome"/>
</dbReference>
<dbReference type="Pfam" id="PF17966">
    <property type="entry name" value="Muc_B2"/>
    <property type="match status" value="1"/>
</dbReference>
<keyword evidence="6" id="KW-1133">Transmembrane helix</keyword>
<feature type="compositionally biased region" description="Polar residues" evidence="5">
    <location>
        <begin position="169"/>
        <end position="194"/>
    </location>
</feature>
<dbReference type="AlphaFoldDB" id="A0A8D6XQI9"/>
<feature type="region of interest" description="Disordered" evidence="5">
    <location>
        <begin position="694"/>
        <end position="729"/>
    </location>
</feature>
<feature type="region of interest" description="Disordered" evidence="5">
    <location>
        <begin position="54"/>
        <end position="92"/>
    </location>
</feature>
<feature type="compositionally biased region" description="Low complexity" evidence="5">
    <location>
        <begin position="198"/>
        <end position="220"/>
    </location>
</feature>
<dbReference type="InterPro" id="IPR019931">
    <property type="entry name" value="LPXTG_anchor"/>
</dbReference>
<keyword evidence="4" id="KW-0572">Peptidoglycan-anchor</keyword>
<keyword evidence="6" id="KW-0812">Transmembrane</keyword>
<feature type="compositionally biased region" description="Polar residues" evidence="5">
    <location>
        <begin position="130"/>
        <end position="139"/>
    </location>
</feature>
<keyword evidence="6" id="KW-0472">Membrane</keyword>
<feature type="compositionally biased region" description="Basic and acidic residues" evidence="5">
    <location>
        <begin position="62"/>
        <end position="75"/>
    </location>
</feature>
<evidence type="ECO:0000256" key="5">
    <source>
        <dbReference type="SAM" id="MobiDB-lite"/>
    </source>
</evidence>
<feature type="region of interest" description="Disordered" evidence="5">
    <location>
        <begin position="842"/>
        <end position="913"/>
    </location>
</feature>
<dbReference type="PROSITE" id="PS50847">
    <property type="entry name" value="GRAM_POS_ANCHORING"/>
    <property type="match status" value="1"/>
</dbReference>
<dbReference type="Gene3D" id="2.60.40.4300">
    <property type="match status" value="1"/>
</dbReference>
<feature type="region of interest" description="Disordered" evidence="5">
    <location>
        <begin position="130"/>
        <end position="228"/>
    </location>
</feature>
<feature type="compositionally biased region" description="Polar residues" evidence="5">
    <location>
        <begin position="878"/>
        <end position="888"/>
    </location>
</feature>
<keyword evidence="3" id="KW-0732">Signal</keyword>
<dbReference type="Pfam" id="PF17965">
    <property type="entry name" value="MucBP_2"/>
    <property type="match status" value="2"/>
</dbReference>
<feature type="compositionally biased region" description="Basic and acidic residues" evidence="5">
    <location>
        <begin position="140"/>
        <end position="162"/>
    </location>
</feature>
<dbReference type="InterPro" id="IPR041558">
    <property type="entry name" value="MucBP_2"/>
</dbReference>
<name>A0A8D6XQI9_STRTR</name>
<dbReference type="Pfam" id="PF00746">
    <property type="entry name" value="Gram_pos_anchor"/>
    <property type="match status" value="1"/>
</dbReference>
<dbReference type="NCBIfam" id="TIGR01167">
    <property type="entry name" value="LPXTG_anchor"/>
    <property type="match status" value="1"/>
</dbReference>
<reference evidence="8 9" key="1">
    <citation type="submission" date="2020-06" db="EMBL/GenBank/DDBJ databases">
        <authorList>
            <person name="Chuat V."/>
        </authorList>
    </citation>
    <scope>NUCLEOTIDE SEQUENCE [LARGE SCALE GENOMIC DNA]</scope>
    <source>
        <strain evidence="8">STH_CIRM_336</strain>
    </source>
</reference>
<feature type="domain" description="Gram-positive cocci surface proteins LPxTG" evidence="7">
    <location>
        <begin position="1076"/>
        <end position="1109"/>
    </location>
</feature>